<feature type="region of interest" description="Disordered" evidence="1">
    <location>
        <begin position="1"/>
        <end position="29"/>
    </location>
</feature>
<dbReference type="EMBL" id="WURB01000009">
    <property type="protein sequence ID" value="MXQ12636.1"/>
    <property type="molecule type" value="Genomic_DNA"/>
</dbReference>
<dbReference type="RefSeq" id="WP_160885223.1">
    <property type="nucleotide sequence ID" value="NZ_WURB01000009.1"/>
</dbReference>
<dbReference type="Proteomes" id="UP000436483">
    <property type="component" value="Unassembled WGS sequence"/>
</dbReference>
<evidence type="ECO:0000256" key="1">
    <source>
        <dbReference type="SAM" id="MobiDB-lite"/>
    </source>
</evidence>
<gene>
    <name evidence="2" type="ORF">GR328_14440</name>
</gene>
<organism evidence="2 3">
    <name type="scientific">Microvirga makkahensis</name>
    <dbReference type="NCBI Taxonomy" id="1128670"/>
    <lineage>
        <taxon>Bacteria</taxon>
        <taxon>Pseudomonadati</taxon>
        <taxon>Pseudomonadota</taxon>
        <taxon>Alphaproteobacteria</taxon>
        <taxon>Hyphomicrobiales</taxon>
        <taxon>Methylobacteriaceae</taxon>
        <taxon>Microvirga</taxon>
    </lineage>
</organism>
<reference evidence="2 3" key="2">
    <citation type="submission" date="2020-01" db="EMBL/GenBank/DDBJ databases">
        <title>Microvirga sp. nov., an arsenate reduction bacterium isolated from Tibet hotspring sediments.</title>
        <authorList>
            <person name="Xian W.-D."/>
            <person name="Li W.-J."/>
        </authorList>
    </citation>
    <scope>NUCLEOTIDE SEQUENCE [LARGE SCALE GENOMIC DNA]</scope>
    <source>
        <strain evidence="2 3">KCTC 23863</strain>
    </source>
</reference>
<keyword evidence="3" id="KW-1185">Reference proteome</keyword>
<sequence>MILRHRRRPADASAEGGLPLSDHPQSYDRNHIGPAIRVWSLMMPPLMAALASGWVLDRTPDANTAAIREESAARQVVAPS</sequence>
<name>A0A7X3SPM1_9HYPH</name>
<dbReference type="AlphaFoldDB" id="A0A7X3SPM1"/>
<evidence type="ECO:0000313" key="3">
    <source>
        <dbReference type="Proteomes" id="UP000436483"/>
    </source>
</evidence>
<evidence type="ECO:0000313" key="2">
    <source>
        <dbReference type="EMBL" id="MXQ12636.1"/>
    </source>
</evidence>
<proteinExistence type="predicted"/>
<accession>A0A7X3SPM1</accession>
<comment type="caution">
    <text evidence="2">The sequence shown here is derived from an EMBL/GenBank/DDBJ whole genome shotgun (WGS) entry which is preliminary data.</text>
</comment>
<dbReference type="OrthoDB" id="9794015at2"/>
<protein>
    <submittedName>
        <fullName evidence="2">Uncharacterized protein</fullName>
    </submittedName>
</protein>
<reference evidence="2 3" key="1">
    <citation type="submission" date="2019-12" db="EMBL/GenBank/DDBJ databases">
        <authorList>
            <person name="Yuan C.-G."/>
        </authorList>
    </citation>
    <scope>NUCLEOTIDE SEQUENCE [LARGE SCALE GENOMIC DNA]</scope>
    <source>
        <strain evidence="2 3">KCTC 23863</strain>
    </source>
</reference>